<evidence type="ECO:0000313" key="8">
    <source>
        <dbReference type="EMBL" id="XBH04308.1"/>
    </source>
</evidence>
<dbReference type="PIRSF" id="PIRSF036402">
    <property type="entry name" value="Ureas_acces_UreE"/>
    <property type="match status" value="1"/>
</dbReference>
<evidence type="ECO:0000256" key="6">
    <source>
        <dbReference type="SAM" id="MobiDB-lite"/>
    </source>
</evidence>
<comment type="subcellular location">
    <subcellularLocation>
        <location evidence="1 5">Cytoplasm</location>
    </subcellularLocation>
</comment>
<keyword evidence="2 5" id="KW-0963">Cytoplasm</keyword>
<dbReference type="HAMAP" id="MF_00822">
    <property type="entry name" value="UreE"/>
    <property type="match status" value="1"/>
</dbReference>
<evidence type="ECO:0000256" key="4">
    <source>
        <dbReference type="ARBA" id="ARBA00023186"/>
    </source>
</evidence>
<dbReference type="GO" id="GO:0065003">
    <property type="term" value="P:protein-containing complex assembly"/>
    <property type="evidence" value="ECO:0007669"/>
    <property type="project" value="InterPro"/>
</dbReference>
<gene>
    <name evidence="5 8" type="primary">ureE</name>
    <name evidence="8" type="ORF">V5E97_39350</name>
</gene>
<protein>
    <recommendedName>
        <fullName evidence="5">Urease accessory protein UreE</fullName>
    </recommendedName>
</protein>
<evidence type="ECO:0000259" key="7">
    <source>
        <dbReference type="SMART" id="SM00988"/>
    </source>
</evidence>
<comment type="function">
    <text evidence="5">Involved in urease metallocenter assembly. Binds nickel. Probably functions as a nickel donor during metallocenter assembly.</text>
</comment>
<reference evidence="8" key="1">
    <citation type="submission" date="2024-05" db="EMBL/GenBank/DDBJ databases">
        <title>Planctomycetes of the genus Singulisphaera possess chitinolytic capabilities.</title>
        <authorList>
            <person name="Ivanova A."/>
        </authorList>
    </citation>
    <scope>NUCLEOTIDE SEQUENCE</scope>
    <source>
        <strain evidence="8">Ch08T</strain>
    </source>
</reference>
<proteinExistence type="inferred from homology"/>
<dbReference type="InterPro" id="IPR007864">
    <property type="entry name" value="UreE_C_dom"/>
</dbReference>
<feature type="domain" description="UreE urease accessory N-terminal" evidence="7">
    <location>
        <begin position="10"/>
        <end position="75"/>
    </location>
</feature>
<organism evidence="8">
    <name type="scientific">Singulisphaera sp. Ch08</name>
    <dbReference type="NCBI Taxonomy" id="3120278"/>
    <lineage>
        <taxon>Bacteria</taxon>
        <taxon>Pseudomonadati</taxon>
        <taxon>Planctomycetota</taxon>
        <taxon>Planctomycetia</taxon>
        <taxon>Isosphaerales</taxon>
        <taxon>Isosphaeraceae</taxon>
        <taxon>Singulisphaera</taxon>
    </lineage>
</organism>
<dbReference type="GO" id="GO:0019627">
    <property type="term" value="P:urea metabolic process"/>
    <property type="evidence" value="ECO:0007669"/>
    <property type="project" value="InterPro"/>
</dbReference>
<dbReference type="GO" id="GO:0005737">
    <property type="term" value="C:cytoplasm"/>
    <property type="evidence" value="ECO:0007669"/>
    <property type="project" value="UniProtKB-SubCell"/>
</dbReference>
<dbReference type="InterPro" id="IPR036118">
    <property type="entry name" value="UreE_N_sf"/>
</dbReference>
<evidence type="ECO:0000256" key="5">
    <source>
        <dbReference type="HAMAP-Rule" id="MF_00822"/>
    </source>
</evidence>
<keyword evidence="4 5" id="KW-0143">Chaperone</keyword>
<dbReference type="GO" id="GO:0051082">
    <property type="term" value="F:unfolded protein binding"/>
    <property type="evidence" value="ECO:0007669"/>
    <property type="project" value="UniProtKB-UniRule"/>
</dbReference>
<dbReference type="GO" id="GO:0006457">
    <property type="term" value="P:protein folding"/>
    <property type="evidence" value="ECO:0007669"/>
    <property type="project" value="InterPro"/>
</dbReference>
<dbReference type="SUPFAM" id="SSF69287">
    <property type="entry name" value="Urease metallochaperone UreE, N-terminal domain"/>
    <property type="match status" value="1"/>
</dbReference>
<dbReference type="Pfam" id="PF02814">
    <property type="entry name" value="UreE_N"/>
    <property type="match status" value="1"/>
</dbReference>
<dbReference type="EMBL" id="CP155447">
    <property type="protein sequence ID" value="XBH04308.1"/>
    <property type="molecule type" value="Genomic_DNA"/>
</dbReference>
<dbReference type="AlphaFoldDB" id="A0AAU7CGT9"/>
<dbReference type="InterPro" id="IPR004029">
    <property type="entry name" value="UreE_N"/>
</dbReference>
<dbReference type="CDD" id="cd00571">
    <property type="entry name" value="UreE"/>
    <property type="match status" value="1"/>
</dbReference>
<dbReference type="InterPro" id="IPR012406">
    <property type="entry name" value="UreE"/>
</dbReference>
<accession>A0AAU7CGT9</accession>
<comment type="similarity">
    <text evidence="5">Belongs to the UreE family.</text>
</comment>
<evidence type="ECO:0000256" key="1">
    <source>
        <dbReference type="ARBA" id="ARBA00004496"/>
    </source>
</evidence>
<dbReference type="Pfam" id="PF05194">
    <property type="entry name" value="UreE_C"/>
    <property type="match status" value="1"/>
</dbReference>
<evidence type="ECO:0000256" key="2">
    <source>
        <dbReference type="ARBA" id="ARBA00022490"/>
    </source>
</evidence>
<name>A0AAU7CGT9_9BACT</name>
<dbReference type="GO" id="GO:0016151">
    <property type="term" value="F:nickel cation binding"/>
    <property type="evidence" value="ECO:0007669"/>
    <property type="project" value="UniProtKB-UniRule"/>
</dbReference>
<evidence type="ECO:0000256" key="3">
    <source>
        <dbReference type="ARBA" id="ARBA00022596"/>
    </source>
</evidence>
<keyword evidence="3 5" id="KW-0533">Nickel</keyword>
<feature type="region of interest" description="Disordered" evidence="6">
    <location>
        <begin position="197"/>
        <end position="221"/>
    </location>
</feature>
<dbReference type="Gene3D" id="2.60.260.20">
    <property type="entry name" value="Urease metallochaperone UreE, N-terminal domain"/>
    <property type="match status" value="1"/>
</dbReference>
<sequence length="221" mass="24443">MILVEKSLGNLGDAAWAERLEGATIDLLELDQWQAQKNRFRLKTNAGAEVAVALERNTHLHDGDILGWDEATRTAIATRIHLKDVLVIQLDAMLANPAETLARTCFELGHALGNQHWPAVVKGTTVYVPLTVDRQVMASVMKTHAFVGITYDFRPGSVVIPYLAPHEARRLFGGANATPHSHVSMILEPEPHQHVDAQGHTYTHSHDTPTPGQKHDHDHVH</sequence>
<dbReference type="RefSeq" id="WP_406697060.1">
    <property type="nucleotide sequence ID" value="NZ_CP155447.1"/>
</dbReference>
<dbReference type="SMART" id="SM00988">
    <property type="entry name" value="UreE_N"/>
    <property type="match status" value="1"/>
</dbReference>